<protein>
    <submittedName>
        <fullName evidence="1">Uncharacterized protein</fullName>
    </submittedName>
</protein>
<feature type="non-terminal residue" evidence="1">
    <location>
        <position position="65"/>
    </location>
</feature>
<dbReference type="Proteomes" id="UP000681967">
    <property type="component" value="Unassembled WGS sequence"/>
</dbReference>
<comment type="caution">
    <text evidence="1">The sequence shown here is derived from an EMBL/GenBank/DDBJ whole genome shotgun (WGS) entry which is preliminary data.</text>
</comment>
<accession>A0A8S2RTW8</accession>
<proteinExistence type="predicted"/>
<dbReference type="EMBL" id="CAJOBH010014855">
    <property type="protein sequence ID" value="CAF4183717.1"/>
    <property type="molecule type" value="Genomic_DNA"/>
</dbReference>
<organism evidence="1 2">
    <name type="scientific">Rotaria magnacalcarata</name>
    <dbReference type="NCBI Taxonomy" id="392030"/>
    <lineage>
        <taxon>Eukaryota</taxon>
        <taxon>Metazoa</taxon>
        <taxon>Spiralia</taxon>
        <taxon>Gnathifera</taxon>
        <taxon>Rotifera</taxon>
        <taxon>Eurotatoria</taxon>
        <taxon>Bdelloidea</taxon>
        <taxon>Philodinida</taxon>
        <taxon>Philodinidae</taxon>
        <taxon>Rotaria</taxon>
    </lineage>
</organism>
<evidence type="ECO:0000313" key="2">
    <source>
        <dbReference type="Proteomes" id="UP000681967"/>
    </source>
</evidence>
<evidence type="ECO:0000313" key="1">
    <source>
        <dbReference type="EMBL" id="CAF4183717.1"/>
    </source>
</evidence>
<dbReference type="AlphaFoldDB" id="A0A8S2RTW8"/>
<sequence>MPLESTNVTVTKGFAAQSSHPESQPISITVSRRENLVMRRGNEVLEFEDNIHMLFFPEMTIERNP</sequence>
<reference evidence="1" key="1">
    <citation type="submission" date="2021-02" db="EMBL/GenBank/DDBJ databases">
        <authorList>
            <person name="Nowell W R."/>
        </authorList>
    </citation>
    <scope>NUCLEOTIDE SEQUENCE</scope>
</reference>
<name>A0A8S2RTW8_9BILA</name>
<gene>
    <name evidence="1" type="ORF">BYL167_LOCUS22929</name>
</gene>